<feature type="transmembrane region" description="Helical" evidence="6">
    <location>
        <begin position="134"/>
        <end position="155"/>
    </location>
</feature>
<dbReference type="GO" id="GO:0022857">
    <property type="term" value="F:transmembrane transporter activity"/>
    <property type="evidence" value="ECO:0007669"/>
    <property type="project" value="UniProtKB-UniRule"/>
</dbReference>
<keyword evidence="8" id="KW-1185">Reference proteome</keyword>
<keyword evidence="4 6" id="KW-1133">Transmembrane helix</keyword>
<feature type="transmembrane region" description="Helical" evidence="6">
    <location>
        <begin position="161"/>
        <end position="179"/>
    </location>
</feature>
<feature type="transmembrane region" description="Helical" evidence="6">
    <location>
        <begin position="35"/>
        <end position="55"/>
    </location>
</feature>
<evidence type="ECO:0000313" key="8">
    <source>
        <dbReference type="Proteomes" id="UP000247498"/>
    </source>
</evidence>
<evidence type="ECO:0000256" key="1">
    <source>
        <dbReference type="ARBA" id="ARBA00004141"/>
    </source>
</evidence>
<feature type="transmembrane region" description="Helical" evidence="6">
    <location>
        <begin position="354"/>
        <end position="373"/>
    </location>
</feature>
<comment type="similarity">
    <text evidence="2 6">Belongs to the CTL (choline transporter-like) family.</text>
</comment>
<protein>
    <recommendedName>
        <fullName evidence="6">Choline transporter-like protein</fullName>
    </recommendedName>
</protein>
<dbReference type="InParanoid" id="A0A2V0P2J9"/>
<feature type="transmembrane region" description="Helical" evidence="6">
    <location>
        <begin position="449"/>
        <end position="471"/>
    </location>
</feature>
<dbReference type="PANTHER" id="PTHR12385">
    <property type="entry name" value="CHOLINE TRANSPORTER-LIKE (SLC FAMILY 44)"/>
    <property type="match status" value="1"/>
</dbReference>
<dbReference type="OrthoDB" id="420519at2759"/>
<feature type="transmembrane region" description="Helical" evidence="6">
    <location>
        <begin position="322"/>
        <end position="342"/>
    </location>
</feature>
<accession>A0A2V0P2J9</accession>
<gene>
    <name evidence="7" type="ORF">Rsub_07091</name>
</gene>
<evidence type="ECO:0000256" key="4">
    <source>
        <dbReference type="ARBA" id="ARBA00022989"/>
    </source>
</evidence>
<organism evidence="7 8">
    <name type="scientific">Raphidocelis subcapitata</name>
    <dbReference type="NCBI Taxonomy" id="307507"/>
    <lineage>
        <taxon>Eukaryota</taxon>
        <taxon>Viridiplantae</taxon>
        <taxon>Chlorophyta</taxon>
        <taxon>core chlorophytes</taxon>
        <taxon>Chlorophyceae</taxon>
        <taxon>CS clade</taxon>
        <taxon>Sphaeropleales</taxon>
        <taxon>Selenastraceae</taxon>
        <taxon>Raphidocelis</taxon>
    </lineage>
</organism>
<proteinExistence type="inferred from homology"/>
<feature type="transmembrane region" description="Helical" evidence="6">
    <location>
        <begin position="100"/>
        <end position="127"/>
    </location>
</feature>
<comment type="function">
    <text evidence="6">Choline transporter.</text>
</comment>
<feature type="transmembrane region" description="Helical" evidence="6">
    <location>
        <begin position="203"/>
        <end position="230"/>
    </location>
</feature>
<dbReference type="Pfam" id="PF04515">
    <property type="entry name" value="Choline_transpo"/>
    <property type="match status" value="1"/>
</dbReference>
<evidence type="ECO:0000256" key="3">
    <source>
        <dbReference type="ARBA" id="ARBA00022692"/>
    </source>
</evidence>
<reference evidence="7 8" key="1">
    <citation type="journal article" date="2018" name="Sci. Rep.">
        <title>Raphidocelis subcapitata (=Pseudokirchneriella subcapitata) provides an insight into genome evolution and environmental adaptations in the Sphaeropleales.</title>
        <authorList>
            <person name="Suzuki S."/>
            <person name="Yamaguchi H."/>
            <person name="Nakajima N."/>
            <person name="Kawachi M."/>
        </authorList>
    </citation>
    <scope>NUCLEOTIDE SEQUENCE [LARGE SCALE GENOMIC DNA]</scope>
    <source>
        <strain evidence="7 8">NIES-35</strain>
    </source>
</reference>
<name>A0A2V0P2J9_9CHLO</name>
<dbReference type="AlphaFoldDB" id="A0A2V0P2J9"/>
<feature type="transmembrane region" description="Helical" evidence="6">
    <location>
        <begin position="412"/>
        <end position="437"/>
    </location>
</feature>
<dbReference type="FunCoup" id="A0A2V0P2J9">
    <property type="interactions" value="243"/>
</dbReference>
<sequence>MGRSQGAEGADSPDYEPLIPGGSLFATARPRRDSFWAYLWALALAGVVVGAVYGGKNMNPDFGSLISPSYLADPSHCPADRADGGRRLLLADGEVAQPTFFFQAAGACTAVSIAGGLGLALLALYLFKRSPEGMVRASVALQVAIPASLALAAFLGGAPAAGLPFALLAAVLAITLYLYRSQLALVAKLLGISVRALADQPGIILAALGLQLFGLLLIAPTVAAMLLAFANGAVVPNPSRAGVDSGVCVDSAGREVVCCSWQVDGWVPGFMGYAGLVATWTTLLVFATKMFVIAGATAQWYFSPAGQGPPKGAVLLSARHALGPSFGSLCLASWLLTLISYARAALDKIRQDNQGNFCAVVLTACLDFLYAIFEAVTKFGVVRAAITGEAFMDACRGTVDLLARNMLDTVGVWWLPGLILQSTAFMLSSAWGLAAFWGASRWWGGSRAAVASGVALGVLAWLFAFIVLAFVNSVLLNMVDACYVSFAMDRDAAAVTRSDVHAVFSTPGAPWSKGPGAVVEQPDEGYAYAAPPSAPPAAAYAARV</sequence>
<dbReference type="InterPro" id="IPR007603">
    <property type="entry name" value="Choline_transptr-like"/>
</dbReference>
<dbReference type="GO" id="GO:0005886">
    <property type="term" value="C:plasma membrane"/>
    <property type="evidence" value="ECO:0007669"/>
    <property type="project" value="UniProtKB-SubCell"/>
</dbReference>
<comment type="subcellular location">
    <subcellularLocation>
        <location evidence="6">Cell membrane</location>
        <topology evidence="6">Multi-pass membrane protein</topology>
    </subcellularLocation>
    <subcellularLocation>
        <location evidence="1">Membrane</location>
        <topology evidence="1">Multi-pass membrane protein</topology>
    </subcellularLocation>
</comment>
<evidence type="ECO:0000256" key="6">
    <source>
        <dbReference type="RuleBase" id="RU368066"/>
    </source>
</evidence>
<evidence type="ECO:0000256" key="5">
    <source>
        <dbReference type="ARBA" id="ARBA00023136"/>
    </source>
</evidence>
<evidence type="ECO:0000313" key="7">
    <source>
        <dbReference type="EMBL" id="GBF94104.1"/>
    </source>
</evidence>
<keyword evidence="3 6" id="KW-0812">Transmembrane</keyword>
<feature type="transmembrane region" description="Helical" evidence="6">
    <location>
        <begin position="270"/>
        <end position="302"/>
    </location>
</feature>
<dbReference type="EMBL" id="BDRX01000048">
    <property type="protein sequence ID" value="GBF94104.1"/>
    <property type="molecule type" value="Genomic_DNA"/>
</dbReference>
<evidence type="ECO:0000256" key="2">
    <source>
        <dbReference type="ARBA" id="ARBA00007168"/>
    </source>
</evidence>
<keyword evidence="5 6" id="KW-0472">Membrane</keyword>
<comment type="caution">
    <text evidence="7">The sequence shown here is derived from an EMBL/GenBank/DDBJ whole genome shotgun (WGS) entry which is preliminary data.</text>
</comment>
<dbReference type="Proteomes" id="UP000247498">
    <property type="component" value="Unassembled WGS sequence"/>
</dbReference>
<dbReference type="PANTHER" id="PTHR12385:SF98">
    <property type="entry name" value="CHOLINE TRANSPORTER-LIKE PROTEIN"/>
    <property type="match status" value="1"/>
</dbReference>